<evidence type="ECO:0008006" key="3">
    <source>
        <dbReference type="Google" id="ProtNLM"/>
    </source>
</evidence>
<proteinExistence type="predicted"/>
<dbReference type="EMBL" id="RJJD01000015">
    <property type="protein sequence ID" value="RNI23383.1"/>
    <property type="molecule type" value="Genomic_DNA"/>
</dbReference>
<dbReference type="InterPro" id="IPR029024">
    <property type="entry name" value="TerB-like"/>
</dbReference>
<dbReference type="AlphaFoldDB" id="A0A3M9MEW5"/>
<gene>
    <name evidence="1" type="ORF">EFB08_17700</name>
</gene>
<keyword evidence="2" id="KW-1185">Reference proteome</keyword>
<dbReference type="Gene3D" id="1.10.3680.10">
    <property type="entry name" value="TerB-like"/>
    <property type="match status" value="1"/>
</dbReference>
<name>A0A3M9MEW5_9BACT</name>
<evidence type="ECO:0000313" key="1">
    <source>
        <dbReference type="EMBL" id="RNI23383.1"/>
    </source>
</evidence>
<reference evidence="1 2" key="1">
    <citation type="submission" date="2018-11" db="EMBL/GenBank/DDBJ databases">
        <title>Rufibacter latericius sp. nov., isolated from water in Baiyang Lake.</title>
        <authorList>
            <person name="Yang Y."/>
        </authorList>
    </citation>
    <scope>NUCLEOTIDE SEQUENCE [LARGE SCALE GENOMIC DNA]</scope>
    <source>
        <strain evidence="1 2">R-22-1c-1</strain>
    </source>
</reference>
<dbReference type="Proteomes" id="UP000272117">
    <property type="component" value="Unassembled WGS sequence"/>
</dbReference>
<sequence>MFNLFNKKQEENPLKEVFGNLTENQRMSVMNLLMTIGACDEEELSDKEMQYLNVYAKILDVKSNEKCMSYFELEEHAGIIKDLRPVTEKQKKFLVVAAWEMIVSDGRPNETELSVASSLFEEIGVSNEEFSKTIKASLKATNNLL</sequence>
<dbReference type="SUPFAM" id="SSF158682">
    <property type="entry name" value="TerB-like"/>
    <property type="match status" value="1"/>
</dbReference>
<organism evidence="1 2">
    <name type="scientific">Rufibacter latericius</name>
    <dbReference type="NCBI Taxonomy" id="2487040"/>
    <lineage>
        <taxon>Bacteria</taxon>
        <taxon>Pseudomonadati</taxon>
        <taxon>Bacteroidota</taxon>
        <taxon>Cytophagia</taxon>
        <taxon>Cytophagales</taxon>
        <taxon>Hymenobacteraceae</taxon>
        <taxon>Rufibacter</taxon>
    </lineage>
</organism>
<comment type="caution">
    <text evidence="1">The sequence shown here is derived from an EMBL/GenBank/DDBJ whole genome shotgun (WGS) entry which is preliminary data.</text>
</comment>
<protein>
    <recommendedName>
        <fullName evidence="3">TerB family tellurite resistance protein</fullName>
    </recommendedName>
</protein>
<evidence type="ECO:0000313" key="2">
    <source>
        <dbReference type="Proteomes" id="UP000272117"/>
    </source>
</evidence>
<dbReference type="OrthoDB" id="5402150at2"/>
<accession>A0A3M9MEW5</accession>
<dbReference type="RefSeq" id="WP_123128307.1">
    <property type="nucleotide sequence ID" value="NZ_RJJD01000015.1"/>
</dbReference>